<dbReference type="VEuPathDB" id="TrichDB:TVAGG3_0277800"/>
<dbReference type="KEGG" id="tva:4762278"/>
<evidence type="ECO:0008006" key="3">
    <source>
        <dbReference type="Google" id="ProtNLM"/>
    </source>
</evidence>
<dbReference type="EMBL" id="DS113476">
    <property type="protein sequence ID" value="EAY04417.1"/>
    <property type="molecule type" value="Genomic_DNA"/>
</dbReference>
<dbReference type="Proteomes" id="UP000001542">
    <property type="component" value="Unassembled WGS sequence"/>
</dbReference>
<evidence type="ECO:0000313" key="2">
    <source>
        <dbReference type="Proteomes" id="UP000001542"/>
    </source>
</evidence>
<dbReference type="AlphaFoldDB" id="A2ESH3"/>
<organism evidence="1 2">
    <name type="scientific">Trichomonas vaginalis (strain ATCC PRA-98 / G3)</name>
    <dbReference type="NCBI Taxonomy" id="412133"/>
    <lineage>
        <taxon>Eukaryota</taxon>
        <taxon>Metamonada</taxon>
        <taxon>Parabasalia</taxon>
        <taxon>Trichomonadida</taxon>
        <taxon>Trichomonadidae</taxon>
        <taxon>Trichomonas</taxon>
    </lineage>
</organism>
<dbReference type="SMR" id="A2ESH3"/>
<proteinExistence type="predicted"/>
<accession>A2ESH3</accession>
<sequence>MQSIQDAFNQKENYPELLLIVAVEDATTDADTFWNSVPVKSTLPTNSIVHRIKIPEDFNDFQYFAQKFQIMSTPAIYVFGSHSSIISYQWVGHYPKPEEFASYIGSLNYGAFEKEDENITEVTDTPAKPIKISLRTDNGLITQQFDQPDTLKTLFAWLDETFGPNHTYTVILSQKLIPRDYNMLITDVVGKATAVLLKINEPTQLTQGMTQPTVHHHEGGCCHSISSKIFMVLSFINPFASEGEQESFWEYQPSNNPDIAQVLVQNIMG</sequence>
<dbReference type="VEuPathDB" id="TrichDB:TVAG_417150"/>
<evidence type="ECO:0000313" key="1">
    <source>
        <dbReference type="EMBL" id="EAY04417.1"/>
    </source>
</evidence>
<protein>
    <recommendedName>
        <fullName evidence="3">Thioredoxin domain-containing protein</fullName>
    </recommendedName>
</protein>
<gene>
    <name evidence="1" type="ORF">TVAG_417150</name>
</gene>
<reference evidence="1" key="1">
    <citation type="submission" date="2006-10" db="EMBL/GenBank/DDBJ databases">
        <authorList>
            <person name="Amadeo P."/>
            <person name="Zhao Q."/>
            <person name="Wortman J."/>
            <person name="Fraser-Liggett C."/>
            <person name="Carlton J."/>
        </authorList>
    </citation>
    <scope>NUCLEOTIDE SEQUENCE</scope>
    <source>
        <strain evidence="1">G3</strain>
    </source>
</reference>
<reference evidence="1" key="2">
    <citation type="journal article" date="2007" name="Science">
        <title>Draft genome sequence of the sexually transmitted pathogen Trichomonas vaginalis.</title>
        <authorList>
            <person name="Carlton J.M."/>
            <person name="Hirt R.P."/>
            <person name="Silva J.C."/>
            <person name="Delcher A.L."/>
            <person name="Schatz M."/>
            <person name="Zhao Q."/>
            <person name="Wortman J.R."/>
            <person name="Bidwell S.L."/>
            <person name="Alsmark U.C.M."/>
            <person name="Besteiro S."/>
            <person name="Sicheritz-Ponten T."/>
            <person name="Noel C.J."/>
            <person name="Dacks J.B."/>
            <person name="Foster P.G."/>
            <person name="Simillion C."/>
            <person name="Van de Peer Y."/>
            <person name="Miranda-Saavedra D."/>
            <person name="Barton G.J."/>
            <person name="Westrop G.D."/>
            <person name="Mueller S."/>
            <person name="Dessi D."/>
            <person name="Fiori P.L."/>
            <person name="Ren Q."/>
            <person name="Paulsen I."/>
            <person name="Zhang H."/>
            <person name="Bastida-Corcuera F.D."/>
            <person name="Simoes-Barbosa A."/>
            <person name="Brown M.T."/>
            <person name="Hayes R.D."/>
            <person name="Mukherjee M."/>
            <person name="Okumura C.Y."/>
            <person name="Schneider R."/>
            <person name="Smith A.J."/>
            <person name="Vanacova S."/>
            <person name="Villalvazo M."/>
            <person name="Haas B.J."/>
            <person name="Pertea M."/>
            <person name="Feldblyum T.V."/>
            <person name="Utterback T.R."/>
            <person name="Shu C.L."/>
            <person name="Osoegawa K."/>
            <person name="de Jong P.J."/>
            <person name="Hrdy I."/>
            <person name="Horvathova L."/>
            <person name="Zubacova Z."/>
            <person name="Dolezal P."/>
            <person name="Malik S.B."/>
            <person name="Logsdon J.M. Jr."/>
            <person name="Henze K."/>
            <person name="Gupta A."/>
            <person name="Wang C.C."/>
            <person name="Dunne R.L."/>
            <person name="Upcroft J.A."/>
            <person name="Upcroft P."/>
            <person name="White O."/>
            <person name="Salzberg S.L."/>
            <person name="Tang P."/>
            <person name="Chiu C.-H."/>
            <person name="Lee Y.-S."/>
            <person name="Embley T.M."/>
            <person name="Coombs G.H."/>
            <person name="Mottram J.C."/>
            <person name="Tachezy J."/>
            <person name="Fraser-Liggett C.M."/>
            <person name="Johnson P.J."/>
        </authorList>
    </citation>
    <scope>NUCLEOTIDE SEQUENCE [LARGE SCALE GENOMIC DNA]</scope>
    <source>
        <strain evidence="1">G3</strain>
    </source>
</reference>
<dbReference type="InParanoid" id="A2ESH3"/>
<name>A2ESH3_TRIV3</name>
<dbReference type="OrthoDB" id="10254930at2759"/>
<dbReference type="RefSeq" id="XP_001316640.1">
    <property type="nucleotide sequence ID" value="XM_001316605.1"/>
</dbReference>
<keyword evidence="2" id="KW-1185">Reference proteome</keyword>